<accession>A0A9P1FPX6</accession>
<dbReference type="EMBL" id="CAMXCT010000842">
    <property type="protein sequence ID" value="CAI3983871.1"/>
    <property type="molecule type" value="Genomic_DNA"/>
</dbReference>
<evidence type="ECO:0000313" key="2">
    <source>
        <dbReference type="EMBL" id="CAI3983871.1"/>
    </source>
</evidence>
<dbReference type="OrthoDB" id="430498at2759"/>
<evidence type="ECO:0000313" key="4">
    <source>
        <dbReference type="Proteomes" id="UP001152797"/>
    </source>
</evidence>
<feature type="transmembrane region" description="Helical" evidence="1">
    <location>
        <begin position="936"/>
        <end position="956"/>
    </location>
</feature>
<keyword evidence="4" id="KW-1185">Reference proteome</keyword>
<name>A0A9P1FPX6_9DINO</name>
<feature type="transmembrane region" description="Helical" evidence="1">
    <location>
        <begin position="962"/>
        <end position="985"/>
    </location>
</feature>
<proteinExistence type="predicted"/>
<gene>
    <name evidence="2" type="ORF">C1SCF055_LOCUS11448</name>
</gene>
<keyword evidence="1" id="KW-0812">Transmembrane</keyword>
<dbReference type="EMBL" id="CAMXCT020000842">
    <property type="protein sequence ID" value="CAL1137246.1"/>
    <property type="molecule type" value="Genomic_DNA"/>
</dbReference>
<reference evidence="3" key="2">
    <citation type="submission" date="2024-04" db="EMBL/GenBank/DDBJ databases">
        <authorList>
            <person name="Chen Y."/>
            <person name="Shah S."/>
            <person name="Dougan E. K."/>
            <person name="Thang M."/>
            <person name="Chan C."/>
        </authorList>
    </citation>
    <scope>NUCLEOTIDE SEQUENCE [LARGE SCALE GENOMIC DNA]</scope>
</reference>
<dbReference type="Proteomes" id="UP001152797">
    <property type="component" value="Unassembled WGS sequence"/>
</dbReference>
<feature type="transmembrane region" description="Helical" evidence="1">
    <location>
        <begin position="822"/>
        <end position="843"/>
    </location>
</feature>
<feature type="transmembrane region" description="Helical" evidence="1">
    <location>
        <begin position="158"/>
        <end position="177"/>
    </location>
</feature>
<organism evidence="2">
    <name type="scientific">Cladocopium goreaui</name>
    <dbReference type="NCBI Taxonomy" id="2562237"/>
    <lineage>
        <taxon>Eukaryota</taxon>
        <taxon>Sar</taxon>
        <taxon>Alveolata</taxon>
        <taxon>Dinophyceae</taxon>
        <taxon>Suessiales</taxon>
        <taxon>Symbiodiniaceae</taxon>
        <taxon>Cladocopium</taxon>
    </lineage>
</organism>
<sequence length="996" mass="111678">MASVDEPWQALAAAASFVCIYGLTALLPRALALPVPISNITHCSELDRPIITTARPHGISGWFRPKILLWGTGGCYEWNDWAVAPWKVTVLNSMQLVLCIDPYRPFTFIKSLESSQGFCRLVRPGCMIWASFLGVPVLLAAFLQVPLLCFSFHFNPQLVLAAPAITLALCIYVHQVIQTKNPLHQRIQGYREYMKKMRTCSATEIGAPRSVRWRDLRQFEMTFETFIGQRNLYYMVSNIIKPLTQPLNLSFAEMAGPGMDLYFYVSHSYCWQFRTTLTCLGVHAAGQAGLDSRYWMCAFSMNQNQVGDELGYGCLFESAFHKALSSPFFQGLVVPFPDPYSLDLYLSRSWCLLELFIAFTQNNNSNDLELDPVSFCAPSGVLNQGQCSPDMCMLCMECLSTLDLDRLDASSQADLEMIQGYIQGVGLENFKRILSSSIKKIIESVECRASLNAERVKSQLLLRNFSQLLQRRGCDTLETCRPGAERSISAEQLDELQSFFASVLDNRDMYWVCDEIVKPLTQQKQVSYAELVGCGMVRWFISHWWGMHFSLTVKSILNHAKQTGEDMRYWVCTFSNNQWKMSEEIPPLAPPSESSFYKALRSPSCLGTCMILDERVVPLSRAWCLFELLQTFLIQDEVPSRESLNILTSSGVMNSGKCSIDTAMAIGKQLTILDLQDAGASKDADKRLIFTAVETAGGFAAINAKLKLRIRKVIGVVANQFDQDLQQLHVELGKQRELTWSHGSNGLAGNHGNLLPARRVMHMSLAAGFFAGAAGLLAHVADILTCYSARPELEELFHGPGDILDFHKASTMMAKKNIWELAAGHVLALIFIPSGFAGTCLLFKALRHRYRWLRWPLVVFLFSFYVAGALMHCSFTFVGLVASAPERGHVVPPGLRDDLKPFFEIICRLVGELAMLPGCIFTFVLLAFGMTQLPRWTALFTPGPLQLAVAVVAPYMPLSVRMYMLVTIYNLSSGIWHLTMAMAYWRCGFEKEPSKE</sequence>
<protein>
    <submittedName>
        <fullName evidence="2">Uncharacterized protein</fullName>
    </submittedName>
</protein>
<keyword evidence="1" id="KW-1133">Transmembrane helix</keyword>
<evidence type="ECO:0000256" key="1">
    <source>
        <dbReference type="SAM" id="Phobius"/>
    </source>
</evidence>
<feature type="transmembrane region" description="Helical" evidence="1">
    <location>
        <begin position="855"/>
        <end position="882"/>
    </location>
</feature>
<keyword evidence="1" id="KW-0472">Membrane</keyword>
<dbReference type="AlphaFoldDB" id="A0A9P1FPX6"/>
<comment type="caution">
    <text evidence="2">The sequence shown here is derived from an EMBL/GenBank/DDBJ whole genome shotgun (WGS) entry which is preliminary data.</text>
</comment>
<reference evidence="2" key="1">
    <citation type="submission" date="2022-10" db="EMBL/GenBank/DDBJ databases">
        <authorList>
            <person name="Chen Y."/>
            <person name="Dougan E. K."/>
            <person name="Chan C."/>
            <person name="Rhodes N."/>
            <person name="Thang M."/>
        </authorList>
    </citation>
    <scope>NUCLEOTIDE SEQUENCE</scope>
</reference>
<evidence type="ECO:0000313" key="3">
    <source>
        <dbReference type="EMBL" id="CAL1137246.1"/>
    </source>
</evidence>
<feature type="transmembrane region" description="Helical" evidence="1">
    <location>
        <begin position="128"/>
        <end position="151"/>
    </location>
</feature>
<feature type="transmembrane region" description="Helical" evidence="1">
    <location>
        <begin position="902"/>
        <end position="929"/>
    </location>
</feature>
<dbReference type="EMBL" id="CAMXCT030000842">
    <property type="protein sequence ID" value="CAL4771183.1"/>
    <property type="molecule type" value="Genomic_DNA"/>
</dbReference>